<feature type="domain" description="RH2" evidence="6">
    <location>
        <begin position="340"/>
        <end position="411"/>
    </location>
</feature>
<dbReference type="InterPro" id="IPR032486">
    <property type="entry name" value="JIP_LZII"/>
</dbReference>
<dbReference type="EMBL" id="UYSU01035435">
    <property type="protein sequence ID" value="VDL96145.1"/>
    <property type="molecule type" value="Genomic_DNA"/>
</dbReference>
<dbReference type="InterPro" id="IPR039911">
    <property type="entry name" value="JIP3/JIP4"/>
</dbReference>
<evidence type="ECO:0000313" key="8">
    <source>
        <dbReference type="Proteomes" id="UP000275846"/>
    </source>
</evidence>
<dbReference type="InterPro" id="IPR034743">
    <property type="entry name" value="RH1"/>
</dbReference>
<comment type="subcellular location">
    <subcellularLocation>
        <location evidence="1">Cytoplasm</location>
    </subcellularLocation>
</comment>
<dbReference type="Proteomes" id="UP000275846">
    <property type="component" value="Unassembled WGS sequence"/>
</dbReference>
<evidence type="ECO:0000256" key="2">
    <source>
        <dbReference type="ARBA" id="ARBA00022490"/>
    </source>
</evidence>
<dbReference type="Gene3D" id="1.20.5.1000">
    <property type="entry name" value="arf6 gtpase in complex with a specific effector, jip4"/>
    <property type="match status" value="1"/>
</dbReference>
<dbReference type="Pfam" id="PF16471">
    <property type="entry name" value="JIP_LZII"/>
    <property type="match status" value="1"/>
</dbReference>
<dbReference type="InterPro" id="IPR034744">
    <property type="entry name" value="RH2"/>
</dbReference>
<organism evidence="9">
    <name type="scientific">Schistocephalus solidus</name>
    <name type="common">Tapeworm</name>
    <dbReference type="NCBI Taxonomy" id="70667"/>
    <lineage>
        <taxon>Eukaryota</taxon>
        <taxon>Metazoa</taxon>
        <taxon>Spiralia</taxon>
        <taxon>Lophotrochozoa</taxon>
        <taxon>Platyhelminthes</taxon>
        <taxon>Cestoda</taxon>
        <taxon>Eucestoda</taxon>
        <taxon>Diphyllobothriidea</taxon>
        <taxon>Diphyllobothriidae</taxon>
        <taxon>Schistocephalus</taxon>
    </lineage>
</organism>
<reference evidence="7 8" key="2">
    <citation type="submission" date="2018-11" db="EMBL/GenBank/DDBJ databases">
        <authorList>
            <consortium name="Pathogen Informatics"/>
        </authorList>
    </citation>
    <scope>NUCLEOTIDE SEQUENCE [LARGE SCALE GENOMIC DNA]</scope>
    <source>
        <strain evidence="7 8">NST_G2</strain>
    </source>
</reference>
<dbReference type="AlphaFoldDB" id="A0A183SZW2"/>
<dbReference type="PANTHER" id="PTHR13886:SF4">
    <property type="entry name" value="JNK-INTERACTING PROTEIN 3"/>
    <property type="match status" value="1"/>
</dbReference>
<dbReference type="PROSITE" id="PS51777">
    <property type="entry name" value="RH2"/>
    <property type="match status" value="1"/>
</dbReference>
<evidence type="ECO:0000313" key="7">
    <source>
        <dbReference type="EMBL" id="VDL96145.1"/>
    </source>
</evidence>
<dbReference type="Pfam" id="PF09744">
    <property type="entry name" value="RH1"/>
    <property type="match status" value="1"/>
</dbReference>
<feature type="coiled-coil region" evidence="4">
    <location>
        <begin position="286"/>
        <end position="368"/>
    </location>
</feature>
<evidence type="ECO:0000259" key="5">
    <source>
        <dbReference type="PROSITE" id="PS51776"/>
    </source>
</evidence>
<reference evidence="9" key="1">
    <citation type="submission" date="2016-06" db="UniProtKB">
        <authorList>
            <consortium name="WormBaseParasite"/>
        </authorList>
    </citation>
    <scope>IDENTIFICATION</scope>
</reference>
<dbReference type="OrthoDB" id="10256043at2759"/>
<name>A0A183SZW2_SCHSO</name>
<feature type="coiled-coil region" evidence="4">
    <location>
        <begin position="102"/>
        <end position="168"/>
    </location>
</feature>
<sequence>MNDHSTTEETGLHLDASHLNDSFAEFLSPDPATGDDSAGLSTHVQTIARRVYQEFEAVLEVHGPAVLEPLMPIMVSVLEKLDELFKDQFAYRAEVTQLREDKASLVAELEREKTIRKDAEDRLLSVEDQFEDERKTLNEALLQNETLIKQLELKSKNALDQLARMEKKEADSSYENSKLHGRIDELLRSNLELADSLKNAVSTPARPTPPKPPGNAFDTTSGGVGFDELSATEGDISPCEDELTGGMQKEVDILIQENIELRKINDALNVVKDDLLNERDAIKTDNQILLESVSQLSRKCEGLQQELTTTDQRLHSVRGELDTLKSTLKQQKKEEQDASNKRFTKSEMARLVAERNHYKERLLELQDAIRLTETLRASQRGHPELLTDLPSVSHVTQSVRSVLTPTKISNLLSLPRLDFTSEALNLCEPEAFSGVIYCSGARVATQMAVAPATSSSAPGGGGIGGQAWIKLFQSAGAAPVFGWVRGFGRSGTSHLPPLADPALDPKVAAFRPQPHPVPKRCRSIGGANSLRIELTTALAVPSPIENDTTEYLWLIGRGPSLQVSPSSGRATKLCGKVYLYDPLQLSEPLGSLDLLDDFLPLCAGYFTAGLQASPIAGDRPNKLVISDCVVCHQGNIPSNNTRIIVASSDGRFVVCGSSPKPKGLSQLQSFDLLPLVTFRLANAGESAASLVLPAFCLLRCVVVPVGVSGRVRKDTISDWPYAAVPPGVWKADSKYWGGADELGRPSGRLKSPPRLDWQLRFRGSSADLLHLARMSLDHRLCLGVVNSTGSNQLITLKWHLSSEAAAPSDDAMLNVQLGTNAQSLPGASGHPSGPIIMSTIYETFFWLGTVGGGTLHCVDLSSDSFVANLNLPPDSPCLHAVAVGPPASASEARLIWMAVSGSSPVPLDEKSTGPSCGPHSRLLSVCSNRRVFLHCVDLTALLVSRIGAYSGSFCLAPLLMRPSRRLVNSPVHAFVLNWGSLGF</sequence>
<keyword evidence="3 4" id="KW-0175">Coiled coil</keyword>
<dbReference type="GO" id="GO:0005078">
    <property type="term" value="F:MAP-kinase scaffold activity"/>
    <property type="evidence" value="ECO:0007669"/>
    <property type="project" value="InterPro"/>
</dbReference>
<gene>
    <name evidence="7" type="ORF">SSLN_LOCUS9760</name>
</gene>
<protein>
    <submittedName>
        <fullName evidence="9">JNK-interacting protein</fullName>
    </submittedName>
</protein>
<dbReference type="PANTHER" id="PTHR13886">
    <property type="entry name" value="JNK/SAPK-ASSOCIATED PROTEIN"/>
    <property type="match status" value="1"/>
</dbReference>
<dbReference type="GO" id="GO:0005737">
    <property type="term" value="C:cytoplasm"/>
    <property type="evidence" value="ECO:0007669"/>
    <property type="project" value="UniProtKB-SubCell"/>
</dbReference>
<dbReference type="GO" id="GO:0016192">
    <property type="term" value="P:vesicle-mediated transport"/>
    <property type="evidence" value="ECO:0007669"/>
    <property type="project" value="TreeGrafter"/>
</dbReference>
<keyword evidence="8" id="KW-1185">Reference proteome</keyword>
<evidence type="ECO:0000256" key="4">
    <source>
        <dbReference type="SAM" id="Coils"/>
    </source>
</evidence>
<evidence type="ECO:0000256" key="3">
    <source>
        <dbReference type="ARBA" id="ARBA00023054"/>
    </source>
</evidence>
<dbReference type="GO" id="GO:0008432">
    <property type="term" value="F:JUN kinase binding"/>
    <property type="evidence" value="ECO:0007669"/>
    <property type="project" value="TreeGrafter"/>
</dbReference>
<dbReference type="WBParaSite" id="SSLN_0001012201-mRNA-1">
    <property type="protein sequence ID" value="SSLN_0001012201-mRNA-1"/>
    <property type="gene ID" value="SSLN_0001012201"/>
</dbReference>
<evidence type="ECO:0000256" key="1">
    <source>
        <dbReference type="ARBA" id="ARBA00004496"/>
    </source>
</evidence>
<proteinExistence type="predicted"/>
<dbReference type="STRING" id="70667.A0A183SZW2"/>
<dbReference type="GO" id="GO:0030159">
    <property type="term" value="F:signaling receptor complex adaptor activity"/>
    <property type="evidence" value="ECO:0007669"/>
    <property type="project" value="TreeGrafter"/>
</dbReference>
<feature type="domain" description="RH1" evidence="5">
    <location>
        <begin position="27"/>
        <end position="115"/>
    </location>
</feature>
<keyword evidence="2" id="KW-0963">Cytoplasm</keyword>
<evidence type="ECO:0000313" key="9">
    <source>
        <dbReference type="WBParaSite" id="SSLN_0001012201-mRNA-1"/>
    </source>
</evidence>
<dbReference type="GO" id="GO:0019894">
    <property type="term" value="F:kinesin binding"/>
    <property type="evidence" value="ECO:0007669"/>
    <property type="project" value="TreeGrafter"/>
</dbReference>
<dbReference type="PROSITE" id="PS51776">
    <property type="entry name" value="RH1"/>
    <property type="match status" value="1"/>
</dbReference>
<evidence type="ECO:0000259" key="6">
    <source>
        <dbReference type="PROSITE" id="PS51777"/>
    </source>
</evidence>
<accession>A0A183SZW2</accession>